<dbReference type="Pfam" id="PF04892">
    <property type="entry name" value="VanZ"/>
    <property type="match status" value="1"/>
</dbReference>
<feature type="transmembrane region" description="Helical" evidence="2">
    <location>
        <begin position="6"/>
        <end position="30"/>
    </location>
</feature>
<organism evidence="4 5">
    <name type="scientific">Streptomyces carpaticus</name>
    <dbReference type="NCBI Taxonomy" id="285558"/>
    <lineage>
        <taxon>Bacteria</taxon>
        <taxon>Bacillati</taxon>
        <taxon>Actinomycetota</taxon>
        <taxon>Actinomycetes</taxon>
        <taxon>Kitasatosporales</taxon>
        <taxon>Streptomycetaceae</taxon>
        <taxon>Streptomyces</taxon>
    </lineage>
</organism>
<reference evidence="4 5" key="1">
    <citation type="submission" date="2024-09" db="EMBL/GenBank/DDBJ databases">
        <title>Draft genome sequence of multifaceted antimicrobials producing Streptomyces sp. strain FH1.</title>
        <authorList>
            <person name="Hassan F."/>
            <person name="Ali H."/>
            <person name="Hassan N."/>
            <person name="Nawaz A."/>
        </authorList>
    </citation>
    <scope>NUCLEOTIDE SEQUENCE [LARGE SCALE GENOMIC DNA]</scope>
    <source>
        <strain evidence="4 5">FH1</strain>
    </source>
</reference>
<proteinExistence type="predicted"/>
<evidence type="ECO:0000259" key="3">
    <source>
        <dbReference type="Pfam" id="PF04892"/>
    </source>
</evidence>
<evidence type="ECO:0000313" key="4">
    <source>
        <dbReference type="EMBL" id="MFB4196349.1"/>
    </source>
</evidence>
<evidence type="ECO:0000256" key="1">
    <source>
        <dbReference type="SAM" id="MobiDB-lite"/>
    </source>
</evidence>
<keyword evidence="2" id="KW-0472">Membrane</keyword>
<comment type="caution">
    <text evidence="4">The sequence shown here is derived from an EMBL/GenBank/DDBJ whole genome shotgun (WGS) entry which is preliminary data.</text>
</comment>
<sequence length="459" mass="49312">MLDAVFSGHLGFVVVACLITAAAGHLTYWAARTRGHRPAIHALWASSAVSVLLLTMWSPGGGVSPASECVINKDLAESFTQTQGLMNMGMFIPFGLLGVLATRRPALVIPAGILLSATIEVAQATVPFLTRTCDTTDLLSNSAGTVIGVALGLLLTPSGRQPRSPENLSGRHLAMGITAVAAALAGAWALLVTPIVIEWSDSATSATDDQRRAIEESVQEAFGGHYAVRSAEFVRGGGGAGTVTAILDSGAETASGSAELSWPDKEDFTVHVLPGVFEPGHSYPITKTTEPVATREEAEAVARAYAKRYMPWGVQGSELIVRPVEDGHRGWTASWRRWDGDILLPMRLDVTIEAGGNLTDLLTRRVDDPELPDVTVTEEAAWQLLEAHFSLEHTAPERHEPVHLAERYEGEWRVHWLMTLEAGTETFYGTVDATTGEVHSDGSYETPDTEEPEFESLQP</sequence>
<accession>A0ABV4ZQV1</accession>
<keyword evidence="2" id="KW-0812">Transmembrane</keyword>
<protein>
    <submittedName>
        <fullName evidence="4">VanZ family protein</fullName>
    </submittedName>
</protein>
<keyword evidence="5" id="KW-1185">Reference proteome</keyword>
<feature type="transmembrane region" description="Helical" evidence="2">
    <location>
        <begin position="177"/>
        <end position="197"/>
    </location>
</feature>
<feature type="compositionally biased region" description="Acidic residues" evidence="1">
    <location>
        <begin position="447"/>
        <end position="459"/>
    </location>
</feature>
<dbReference type="RefSeq" id="WP_375064213.1">
    <property type="nucleotide sequence ID" value="NZ_JBHGBT010000017.1"/>
</dbReference>
<feature type="transmembrane region" description="Helical" evidence="2">
    <location>
        <begin position="80"/>
        <end position="100"/>
    </location>
</feature>
<gene>
    <name evidence="4" type="ORF">ACE11A_18575</name>
</gene>
<dbReference type="InterPro" id="IPR006976">
    <property type="entry name" value="VanZ-like"/>
</dbReference>
<keyword evidence="2" id="KW-1133">Transmembrane helix</keyword>
<feature type="transmembrane region" description="Helical" evidence="2">
    <location>
        <begin position="138"/>
        <end position="156"/>
    </location>
</feature>
<dbReference type="EMBL" id="JBHGBT010000017">
    <property type="protein sequence ID" value="MFB4196349.1"/>
    <property type="molecule type" value="Genomic_DNA"/>
</dbReference>
<name>A0ABV4ZQV1_9ACTN</name>
<feature type="transmembrane region" description="Helical" evidence="2">
    <location>
        <begin position="42"/>
        <end position="60"/>
    </location>
</feature>
<evidence type="ECO:0000256" key="2">
    <source>
        <dbReference type="SAM" id="Phobius"/>
    </source>
</evidence>
<feature type="region of interest" description="Disordered" evidence="1">
    <location>
        <begin position="434"/>
        <end position="459"/>
    </location>
</feature>
<evidence type="ECO:0000313" key="5">
    <source>
        <dbReference type="Proteomes" id="UP001577267"/>
    </source>
</evidence>
<feature type="transmembrane region" description="Helical" evidence="2">
    <location>
        <begin position="107"/>
        <end position="126"/>
    </location>
</feature>
<dbReference type="Proteomes" id="UP001577267">
    <property type="component" value="Unassembled WGS sequence"/>
</dbReference>
<feature type="domain" description="VanZ-like" evidence="3">
    <location>
        <begin position="75"/>
        <end position="154"/>
    </location>
</feature>